<sequence>MMMNDEQGKKSNVADVSHMYVGPNQRASLLEKAFEMFRKKGYSHNQAKALAAQSVDGFLAEQRKKQIDAIRQASADGRHESADEMAQDFIDNELGPKGGADA</sequence>
<reference evidence="3" key="1">
    <citation type="submission" date="2018-11" db="EMBL/GenBank/DDBJ databases">
        <authorList>
            <person name="Olsen N.S."/>
            <person name="Kot W."/>
            <person name="Hansen L.H."/>
        </authorList>
    </citation>
    <scope>NUCLEOTIDE SEQUENCE [LARGE SCALE GENOMIC DNA]</scope>
</reference>
<evidence type="ECO:0000313" key="3">
    <source>
        <dbReference type="Proteomes" id="UP000270437"/>
    </source>
</evidence>
<proteinExistence type="predicted"/>
<dbReference type="EMBL" id="MK125141">
    <property type="protein sequence ID" value="AZF88759.1"/>
    <property type="molecule type" value="Genomic_DNA"/>
</dbReference>
<dbReference type="Proteomes" id="UP000270437">
    <property type="component" value="Segment"/>
</dbReference>
<protein>
    <submittedName>
        <fullName evidence="2">Uncharacterized protein</fullName>
    </submittedName>
</protein>
<feature type="region of interest" description="Disordered" evidence="1">
    <location>
        <begin position="71"/>
        <end position="102"/>
    </location>
</feature>
<organism evidence="2 3">
    <name type="scientific">Salmonella phage Lumpael</name>
    <dbReference type="NCBI Taxonomy" id="2488859"/>
    <lineage>
        <taxon>Viruses</taxon>
        <taxon>Duplodnaviria</taxon>
        <taxon>Heunggongvirae</taxon>
        <taxon>Uroviricota</taxon>
        <taxon>Caudoviricetes</taxon>
        <taxon>Murrayvirus</taxon>
        <taxon>Murrayvirus lumpael</taxon>
    </lineage>
</organism>
<dbReference type="RefSeq" id="YP_009816944.1">
    <property type="nucleotide sequence ID" value="NC_048113.1"/>
</dbReference>
<name>A0A3G8F5U2_9CAUD</name>
<dbReference type="GeneID" id="55008257"/>
<keyword evidence="3" id="KW-1185">Reference proteome</keyword>
<evidence type="ECO:0000313" key="2">
    <source>
        <dbReference type="EMBL" id="AZF88759.1"/>
    </source>
</evidence>
<dbReference type="KEGG" id="vg:55008257"/>
<evidence type="ECO:0000256" key="1">
    <source>
        <dbReference type="SAM" id="MobiDB-lite"/>
    </source>
</evidence>
<accession>A0A3G8F5U2</accession>